<proteinExistence type="predicted"/>
<evidence type="ECO:0008006" key="3">
    <source>
        <dbReference type="Google" id="ProtNLM"/>
    </source>
</evidence>
<comment type="caution">
    <text evidence="1">The sequence shown here is derived from an EMBL/GenBank/DDBJ whole genome shotgun (WGS) entry which is preliminary data.</text>
</comment>
<evidence type="ECO:0000313" key="1">
    <source>
        <dbReference type="EMBL" id="GGZ19400.1"/>
    </source>
</evidence>
<dbReference type="AlphaFoldDB" id="A0A918PRD7"/>
<name>A0A918PRD7_9BACT</name>
<gene>
    <name evidence="1" type="ORF">GCM10007049_09750</name>
</gene>
<reference evidence="1" key="1">
    <citation type="journal article" date="2014" name="Int. J. Syst. Evol. Microbiol.">
        <title>Complete genome sequence of Corynebacterium casei LMG S-19264T (=DSM 44701T), isolated from a smear-ripened cheese.</title>
        <authorList>
            <consortium name="US DOE Joint Genome Institute (JGI-PGF)"/>
            <person name="Walter F."/>
            <person name="Albersmeier A."/>
            <person name="Kalinowski J."/>
            <person name="Ruckert C."/>
        </authorList>
    </citation>
    <scope>NUCLEOTIDE SEQUENCE</scope>
    <source>
        <strain evidence="1">KCTC 12368</strain>
    </source>
</reference>
<reference evidence="1" key="2">
    <citation type="submission" date="2020-09" db="EMBL/GenBank/DDBJ databases">
        <authorList>
            <person name="Sun Q."/>
            <person name="Kim S."/>
        </authorList>
    </citation>
    <scope>NUCLEOTIDE SEQUENCE</scope>
    <source>
        <strain evidence="1">KCTC 12368</strain>
    </source>
</reference>
<dbReference type="RefSeq" id="WP_018472510.1">
    <property type="nucleotide sequence ID" value="NZ_BMWX01000002.1"/>
</dbReference>
<protein>
    <recommendedName>
        <fullName evidence="3">Outer membrane insertion C-signal</fullName>
    </recommendedName>
</protein>
<dbReference type="Proteomes" id="UP000619457">
    <property type="component" value="Unassembled WGS sequence"/>
</dbReference>
<evidence type="ECO:0000313" key="2">
    <source>
        <dbReference type="Proteomes" id="UP000619457"/>
    </source>
</evidence>
<accession>A0A918PRD7</accession>
<sequence length="141" mass="15630">MKKFLMIAFTVFIISQQEVFSQISAGIYQQNAGTYMVVGSDPDEKMFGEGRLGAGNYIDVEGTFGYNFIQRDEVNFYSGVHLGVFDVSDGSQVYFGVPLGLLVKPFSASRNFGFVLEASPLIIPDSSNYLRAGIGMRYTFR</sequence>
<dbReference type="EMBL" id="BMWX01000002">
    <property type="protein sequence ID" value="GGZ19400.1"/>
    <property type="molecule type" value="Genomic_DNA"/>
</dbReference>
<organism evidence="1 2">
    <name type="scientific">Echinicola pacifica</name>
    <dbReference type="NCBI Taxonomy" id="346377"/>
    <lineage>
        <taxon>Bacteria</taxon>
        <taxon>Pseudomonadati</taxon>
        <taxon>Bacteroidota</taxon>
        <taxon>Cytophagia</taxon>
        <taxon>Cytophagales</taxon>
        <taxon>Cyclobacteriaceae</taxon>
        <taxon>Echinicola</taxon>
    </lineage>
</organism>
<keyword evidence="2" id="KW-1185">Reference proteome</keyword>